<protein>
    <submittedName>
        <fullName evidence="2">Aste57867_15824 protein</fullName>
    </submittedName>
</protein>
<dbReference type="Proteomes" id="UP000332933">
    <property type="component" value="Unassembled WGS sequence"/>
</dbReference>
<proteinExistence type="predicted"/>
<reference evidence="2 3" key="1">
    <citation type="submission" date="2019-03" db="EMBL/GenBank/DDBJ databases">
        <authorList>
            <person name="Gaulin E."/>
            <person name="Dumas B."/>
        </authorList>
    </citation>
    <scope>NUCLEOTIDE SEQUENCE [LARGE SCALE GENOMIC DNA]</scope>
    <source>
        <strain evidence="2">CBS 568.67</strain>
    </source>
</reference>
<dbReference type="AlphaFoldDB" id="A0A485L529"/>
<gene>
    <name evidence="2" type="primary">Aste57867_15824</name>
    <name evidence="1" type="ORF">As57867_015768</name>
    <name evidence="2" type="ORF">ASTE57867_15824</name>
</gene>
<evidence type="ECO:0000313" key="2">
    <source>
        <dbReference type="EMBL" id="VFT92612.1"/>
    </source>
</evidence>
<sequence length="175" mass="19342">MYIYRQRQFPCNRDIENAIKAAAASCSVAAGLGDTQAQPIELFQQLFSPLTTDSFVRGRFCGGVLTPACDALVHVSHNATMDCDLWLLNVFTSMQITVNLFHAMPPLCDASTVDLQLHTFLRKTIQVDGDSGVVSVQVPTWDDNQWFTFSHVDQTFQSHAGCVCLESIPTESSNH</sequence>
<evidence type="ECO:0000313" key="1">
    <source>
        <dbReference type="EMBL" id="KAF0693177.1"/>
    </source>
</evidence>
<keyword evidence="3" id="KW-1185">Reference proteome</keyword>
<name>A0A485L529_9STRA</name>
<accession>A0A485L529</accession>
<evidence type="ECO:0000313" key="3">
    <source>
        <dbReference type="Proteomes" id="UP000332933"/>
    </source>
</evidence>
<organism evidence="2 3">
    <name type="scientific">Aphanomyces stellatus</name>
    <dbReference type="NCBI Taxonomy" id="120398"/>
    <lineage>
        <taxon>Eukaryota</taxon>
        <taxon>Sar</taxon>
        <taxon>Stramenopiles</taxon>
        <taxon>Oomycota</taxon>
        <taxon>Saprolegniomycetes</taxon>
        <taxon>Saprolegniales</taxon>
        <taxon>Verrucalvaceae</taxon>
        <taxon>Aphanomyces</taxon>
    </lineage>
</organism>
<dbReference type="EMBL" id="CAADRA010005777">
    <property type="protein sequence ID" value="VFT92612.1"/>
    <property type="molecule type" value="Genomic_DNA"/>
</dbReference>
<reference evidence="1" key="2">
    <citation type="submission" date="2019-06" db="EMBL/GenBank/DDBJ databases">
        <title>Genomics analysis of Aphanomyces spp. identifies a new class of oomycete effector associated with host adaptation.</title>
        <authorList>
            <person name="Gaulin E."/>
        </authorList>
    </citation>
    <scope>NUCLEOTIDE SEQUENCE</scope>
    <source>
        <strain evidence="1">CBS 578.67</strain>
    </source>
</reference>
<dbReference type="EMBL" id="VJMH01005756">
    <property type="protein sequence ID" value="KAF0693177.1"/>
    <property type="molecule type" value="Genomic_DNA"/>
</dbReference>